<feature type="signal peptide" evidence="4">
    <location>
        <begin position="1"/>
        <end position="22"/>
    </location>
</feature>
<feature type="domain" description="P/Homo B" evidence="5">
    <location>
        <begin position="686"/>
        <end position="831"/>
    </location>
</feature>
<dbReference type="InterPro" id="IPR008979">
    <property type="entry name" value="Galactose-bd-like_sf"/>
</dbReference>
<dbReference type="PROSITE" id="PS51829">
    <property type="entry name" value="P_HOMO_B"/>
    <property type="match status" value="1"/>
</dbReference>
<dbReference type="NCBIfam" id="TIGR04183">
    <property type="entry name" value="Por_Secre_tail"/>
    <property type="match status" value="1"/>
</dbReference>
<dbReference type="InterPro" id="IPR024079">
    <property type="entry name" value="MetalloPept_cat_dom_sf"/>
</dbReference>
<dbReference type="SUPFAM" id="SSF55486">
    <property type="entry name" value="Metalloproteases ('zincins'), catalytic domain"/>
    <property type="match status" value="1"/>
</dbReference>
<gene>
    <name evidence="6" type="ORF">CSW08_05645</name>
</gene>
<dbReference type="Gene3D" id="2.60.120.260">
    <property type="entry name" value="Galactose-binding domain-like"/>
    <property type="match status" value="1"/>
</dbReference>
<evidence type="ECO:0000313" key="6">
    <source>
        <dbReference type="EMBL" id="PKQ45905.1"/>
    </source>
</evidence>
<dbReference type="Pfam" id="PF18962">
    <property type="entry name" value="Por_Secre_tail"/>
    <property type="match status" value="1"/>
</dbReference>
<dbReference type="AlphaFoldDB" id="A0A2N3HLS4"/>
<keyword evidence="1" id="KW-0645">Protease</keyword>
<dbReference type="InterPro" id="IPR002884">
    <property type="entry name" value="P_dom"/>
</dbReference>
<evidence type="ECO:0000256" key="3">
    <source>
        <dbReference type="ARBA" id="ARBA00022801"/>
    </source>
</evidence>
<evidence type="ECO:0000256" key="2">
    <source>
        <dbReference type="ARBA" id="ARBA00022729"/>
    </source>
</evidence>
<evidence type="ECO:0000256" key="4">
    <source>
        <dbReference type="SAM" id="SignalP"/>
    </source>
</evidence>
<sequence>MKAKLHYVFSIAMFLFAFSVIAQNSSWKKLQNVKDSEKISKYHLNENRVEYFELNDVSLKQSIAGASRRTAKTKRNNTIVTIPGHEGELESFNIFEASVFSPELAEKFPDIKSYVGYSLENPNTRIRMSISHLGIKTMISYVGKPTIFMEPTARNSNQYILYSKDSKNNSVNTFECLTIDDLNESLNKNSGNSKTTINEGGANNQTLQKFRIAISVTGEYTNYFGGTVADALAGINATLTRVNDIFETDMAVTFELVNAPELIYTDAVTDPYSDADIGSHEDNFNNASGWSLQLQNNLTSTIGNVAYDIGHLFGATGGGGNAGCIGCVCTNDTASTTDKNKGAGFTSPANDVPEGDTFDLDFVVHEIGHQMGASHTFAFENEGSGVQSEPGSGSTIMAYAGVTDLDDVQLNSDPYFHYQSIKQILDNLSTKSCQTTTAISNSSPIANAGDNYTIPQGTAYILKGIATDSDSGDNLTYSWEQIDNGVVTSSNFSSSLTSGSINRSLPPTTSPDRYIPTLKSVLNGKLTETNPTIGSAWESVSSVSRTLNWALTVRDRDPLTVVQNGQTSYDTMSITVNASSGSFKVTSQNVTNLNLTPGTIETITWDVANSNVGPVNAANVNILLSTDGGLTFPTILVANTPNDGSQNISVPFIYAPRCRIMIEPVNNIFYAVNDEEFAINYTVSTTCPPTYDSALNLNLPVSDSQEANHTINVLDSGVISDVTVNVNISHTYVEDLVVTVTHPNGTAASKLWNRNCSSQSNIVMTFEDWTNNINCNSTGAGNTYAPTELLDVFNGLDAAGGWKINVKDLGIGDSGTLNSWSLDICTQTDTLTNPFIEETIIGIKVFPNPNNGNFWVAFNSETNNDVTMALFDIRGRLVFSSVHANLGGVFREEIKPMGLQSGMYVLTVNDGNIATKQKIIIE</sequence>
<evidence type="ECO:0000313" key="7">
    <source>
        <dbReference type="Proteomes" id="UP000233435"/>
    </source>
</evidence>
<dbReference type="Pfam" id="PF01483">
    <property type="entry name" value="P_proprotein"/>
    <property type="match status" value="1"/>
</dbReference>
<dbReference type="OrthoDB" id="9792152at2"/>
<dbReference type="GO" id="GO:0008237">
    <property type="term" value="F:metallopeptidase activity"/>
    <property type="evidence" value="ECO:0007669"/>
    <property type="project" value="InterPro"/>
</dbReference>
<evidence type="ECO:0000256" key="1">
    <source>
        <dbReference type="ARBA" id="ARBA00022670"/>
    </source>
</evidence>
<dbReference type="RefSeq" id="WP_106658932.1">
    <property type="nucleotide sequence ID" value="NZ_PJEO01000016.1"/>
</dbReference>
<accession>A0A2N3HLS4</accession>
<organism evidence="6 7">
    <name type="scientific">Confluentibacter flavum</name>
    <dbReference type="NCBI Taxonomy" id="1909700"/>
    <lineage>
        <taxon>Bacteria</taxon>
        <taxon>Pseudomonadati</taxon>
        <taxon>Bacteroidota</taxon>
        <taxon>Flavobacteriia</taxon>
        <taxon>Flavobacteriales</taxon>
        <taxon>Flavobacteriaceae</taxon>
        <taxon>Confluentibacter</taxon>
    </lineage>
</organism>
<proteinExistence type="predicted"/>
<keyword evidence="3" id="KW-0378">Hydrolase</keyword>
<comment type="caution">
    <text evidence="6">The sequence shown here is derived from an EMBL/GenBank/DDBJ whole genome shotgun (WGS) entry which is preliminary data.</text>
</comment>
<keyword evidence="7" id="KW-1185">Reference proteome</keyword>
<reference evidence="6 7" key="1">
    <citation type="submission" date="2017-12" db="EMBL/GenBank/DDBJ databases">
        <title>Confluentibacter flavum sp. nov., isolated from the saline lake.</title>
        <authorList>
            <person name="Yu L."/>
        </authorList>
    </citation>
    <scope>NUCLEOTIDE SEQUENCE [LARGE SCALE GENOMIC DNA]</scope>
    <source>
        <strain evidence="6 7">3B</strain>
    </source>
</reference>
<dbReference type="Gene3D" id="3.40.390.10">
    <property type="entry name" value="Collagenase (Catalytic Domain)"/>
    <property type="match status" value="1"/>
</dbReference>
<dbReference type="EMBL" id="PJEO01000016">
    <property type="protein sequence ID" value="PKQ45905.1"/>
    <property type="molecule type" value="Genomic_DNA"/>
</dbReference>
<dbReference type="Pfam" id="PF13583">
    <property type="entry name" value="Reprolysin_4"/>
    <property type="match status" value="1"/>
</dbReference>
<dbReference type="GO" id="GO:0004252">
    <property type="term" value="F:serine-type endopeptidase activity"/>
    <property type="evidence" value="ECO:0007669"/>
    <property type="project" value="InterPro"/>
</dbReference>
<evidence type="ECO:0000259" key="5">
    <source>
        <dbReference type="PROSITE" id="PS51829"/>
    </source>
</evidence>
<protein>
    <submittedName>
        <fullName evidence="6">Propanediol utilization protein</fullName>
    </submittedName>
</protein>
<keyword evidence="2 4" id="KW-0732">Signal</keyword>
<dbReference type="InterPro" id="IPR026444">
    <property type="entry name" value="Secre_tail"/>
</dbReference>
<feature type="chain" id="PRO_5014800946" evidence="4">
    <location>
        <begin position="23"/>
        <end position="922"/>
    </location>
</feature>
<dbReference type="GO" id="GO:0006508">
    <property type="term" value="P:proteolysis"/>
    <property type="evidence" value="ECO:0007669"/>
    <property type="project" value="UniProtKB-KW"/>
</dbReference>
<dbReference type="SUPFAM" id="SSF49785">
    <property type="entry name" value="Galactose-binding domain-like"/>
    <property type="match status" value="1"/>
</dbReference>
<dbReference type="Proteomes" id="UP000233435">
    <property type="component" value="Unassembled WGS sequence"/>
</dbReference>
<name>A0A2N3HLS4_9FLAO</name>